<evidence type="ECO:0000313" key="3">
    <source>
        <dbReference type="EMBL" id="CDF38786.1"/>
    </source>
</evidence>
<feature type="compositionally biased region" description="Low complexity" evidence="1">
    <location>
        <begin position="1306"/>
        <end position="1319"/>
    </location>
</feature>
<feature type="region of interest" description="Disordered" evidence="1">
    <location>
        <begin position="609"/>
        <end position="635"/>
    </location>
</feature>
<feature type="region of interest" description="Disordered" evidence="1">
    <location>
        <begin position="1217"/>
        <end position="1360"/>
    </location>
</feature>
<feature type="compositionally biased region" description="Acidic residues" evidence="1">
    <location>
        <begin position="1107"/>
        <end position="1119"/>
    </location>
</feature>
<keyword evidence="2" id="KW-0812">Transmembrane</keyword>
<feature type="region of interest" description="Disordered" evidence="1">
    <location>
        <begin position="1754"/>
        <end position="1842"/>
    </location>
</feature>
<dbReference type="RefSeq" id="XP_005718691.1">
    <property type="nucleotide sequence ID" value="XM_005718634.1"/>
</dbReference>
<feature type="compositionally biased region" description="Low complexity" evidence="1">
    <location>
        <begin position="1082"/>
        <end position="1094"/>
    </location>
</feature>
<feature type="compositionally biased region" description="Low complexity" evidence="1">
    <location>
        <begin position="1026"/>
        <end position="1050"/>
    </location>
</feature>
<dbReference type="Proteomes" id="UP000012073">
    <property type="component" value="Unassembled WGS sequence"/>
</dbReference>
<gene>
    <name evidence="3" type="ORF">CHC_T00006218001</name>
</gene>
<feature type="region of interest" description="Disordered" evidence="1">
    <location>
        <begin position="425"/>
        <end position="445"/>
    </location>
</feature>
<name>R7QMS5_CHOCR</name>
<protein>
    <submittedName>
        <fullName evidence="3">Uncharacterized protein</fullName>
    </submittedName>
</protein>
<dbReference type="Gene3D" id="2.60.120.430">
    <property type="entry name" value="Galactose-binding lectin"/>
    <property type="match status" value="3"/>
</dbReference>
<proteinExistence type="predicted"/>
<feature type="compositionally biased region" description="Polar residues" evidence="1">
    <location>
        <begin position="1780"/>
        <end position="1789"/>
    </location>
</feature>
<feature type="region of interest" description="Disordered" evidence="1">
    <location>
        <begin position="227"/>
        <end position="272"/>
    </location>
</feature>
<feature type="compositionally biased region" description="Polar residues" evidence="1">
    <location>
        <begin position="1246"/>
        <end position="1272"/>
    </location>
</feature>
<feature type="compositionally biased region" description="Polar residues" evidence="1">
    <location>
        <begin position="966"/>
        <end position="985"/>
    </location>
</feature>
<evidence type="ECO:0000313" key="4">
    <source>
        <dbReference type="Proteomes" id="UP000012073"/>
    </source>
</evidence>
<organism evidence="3 4">
    <name type="scientific">Chondrus crispus</name>
    <name type="common">Carrageen Irish moss</name>
    <name type="synonym">Polymorpha crispa</name>
    <dbReference type="NCBI Taxonomy" id="2769"/>
    <lineage>
        <taxon>Eukaryota</taxon>
        <taxon>Rhodophyta</taxon>
        <taxon>Florideophyceae</taxon>
        <taxon>Rhodymeniophycidae</taxon>
        <taxon>Gigartinales</taxon>
        <taxon>Gigartinaceae</taxon>
        <taxon>Chondrus</taxon>
    </lineage>
</organism>
<dbReference type="PANTHER" id="PTHR48148:SF2">
    <property type="entry name" value="PA14 DOMAIN-CONTAINING PROTEIN"/>
    <property type="match status" value="1"/>
</dbReference>
<feature type="compositionally biased region" description="Basic and acidic residues" evidence="1">
    <location>
        <begin position="1791"/>
        <end position="1802"/>
    </location>
</feature>
<feature type="compositionally biased region" description="Low complexity" evidence="1">
    <location>
        <begin position="1003"/>
        <end position="1019"/>
    </location>
</feature>
<keyword evidence="4" id="KW-1185">Reference proteome</keyword>
<feature type="compositionally biased region" description="Polar residues" evidence="1">
    <location>
        <begin position="1470"/>
        <end position="1482"/>
    </location>
</feature>
<evidence type="ECO:0000256" key="2">
    <source>
        <dbReference type="SAM" id="Phobius"/>
    </source>
</evidence>
<evidence type="ECO:0000256" key="1">
    <source>
        <dbReference type="SAM" id="MobiDB-lite"/>
    </source>
</evidence>
<feature type="compositionally biased region" description="Low complexity" evidence="1">
    <location>
        <begin position="1287"/>
        <end position="1299"/>
    </location>
</feature>
<feature type="compositionally biased region" description="Low complexity" evidence="1">
    <location>
        <begin position="621"/>
        <end position="634"/>
    </location>
</feature>
<feature type="compositionally biased region" description="Polar residues" evidence="1">
    <location>
        <begin position="1879"/>
        <end position="1890"/>
    </location>
</feature>
<keyword evidence="2" id="KW-0472">Membrane</keyword>
<dbReference type="Gramene" id="CDF38786">
    <property type="protein sequence ID" value="CDF38786"/>
    <property type="gene ID" value="CHC_T00006218001"/>
</dbReference>
<dbReference type="EMBL" id="HG001967">
    <property type="protein sequence ID" value="CDF38786.1"/>
    <property type="molecule type" value="Genomic_DNA"/>
</dbReference>
<feature type="region of interest" description="Disordered" evidence="1">
    <location>
        <begin position="1593"/>
        <end position="1645"/>
    </location>
</feature>
<sequence length="1926" mass="198105">MGCLDLRKPSQSTLLNHRENSLSTVPTPSSSASLPVTSPSVTGAGGASAAKPTASGSPSPMFAIEKPVKATPDIVEEPSIENSATSSGSEDTTASPSPVVSGPNTSPSPAVVSLTPIPLLTPEPASFEEGEMQTSPEAGQERSPLSSKIPNASPVNTTTNNAAVTAVPPAGATAIPPPGSDDPPADSTTNPVASSTPKVVVTAIAPSPASSTSSAVNASPSSLPQAADVTAVPPAAPSQAGVTAIPPSPANKPDATAIPPLSESVPSSESASSGTDFTCLYFGDGTVSGFESPDTTLFSGETGKFSVPRRVFPDLAPQYLSHTYGKSWSYKVLVDSGLTYDFVLGFAEVYNVACDSGSTAGFRKFEVTIGSESTIIDIMSEAGCGKALKKSFDGVVAESNFITAAFRGFGQQAVLNTMCYRPTGGTNSGPIPQPSSVPDSSTSTPNLSDIVGPGEDFRCINFGPKVIGGYTPYDKTAVQGNTFLYRGSGPKNPELPPAYQYHLFGDDWSYSLDVSSDNPQNVVLGFAEVYPEACAAGSQGAFRVFTVSVGGDLQLVDAMKTAGCEAVEQIEFDSVIPQNGAIDLSLSSISGDSMLSVICFSDVDTSAPSQSIPTAVPPPTSSSLSPAPSGPSTPDASTYDACFKFGDEVVDGFANVELGEGVEVYTNPFAVVKGTPYDQVYGTHVFGTRFTFSVQASSPSTKKSFILGFAEVFQPACKDGFRVFDVTAGSDTETVDVYKEVGCNTAFDLRIDGVEPSSSTGRFEISFTSENNLPMLSAVCILDEGVSETNELLPSKVPDKSSATTGNSAGDGRDMKAQVNVGAPDPPSRDPSVPSTSDDESPEQSSPAMPSLEPTWTPEPLVPSPEVQTVEPSRSPQSIATDESSGPSVPPPSLPTPSSEGATSVPEESASPENSPLPKEDGVIISLPDANPESSEEDILVGPGLTSEFNGSIPSPEASVELVETDFSQTTLGVEGESQSPQASPMVTVKPSESAAIGKPAKASPSSVVEPTPSSSSEASPPPSVVGPTTTPSSSAPVSAPTSTPTGVPPEISQDAEISEAPDEDESSFGKPSNDPMESNDAPTTTAAVTAIPPNGAINGGSPGDSDGMELEDGEETSENPESSLVPEVNSGTNLNAGEEPSPLVTAVPPDGGATPSTESMPTAITPSAEEESGNAVTGTSAEESGNAVSGNSTESNQGVIIVDTSPVPSVSAVQMVPSAGPASASPPSAAPPSLVEVLPPVDNTPGPSQVPSASPSQEPTATVTPTGSASPAPTGDEDGVVGGGSESEANGEGSPSPSASQIVSTTGTDEVITVTTEEPLPAPSEPAGEISPAKPVYNSPDNSAGNIEVTDGSDVSDDNVNPDANEVIVAGEFKELISSQPEGNGFTIGMGVLGALLVLLLLICLFFAIFRSGGGAYSYSSQYSGQKPTDYGDPSQGGYTEELAPGTGDYGDTHSYGQGGQEGYAEGQSTFESRPQTNGGSFTYEGAGDPLLAGSGYGGDAPPGPVEDAAESTDAQTEPDTFTDYTSLNMQLNMQQQPTAEGGGQESRMVQNDDYTFTDTFTIQNNGIYSAETRARELAEIRRAGLAAAETSARAAENPSESFDAHASMVGPTTHPESTRTMTYEHDSATEGADDGERSMGGYGAPERAIAEQDPDIAHSGKGRHSADGGISINSNPEAVPSPYESNFVLQDEAKHSGTFQAGGERWGNILAPATGGGAGRSRVSNDGPWPAWWSRGKHLARDTPTDVVYEQEATASAGREEEETEVSDVGESKENEKSSTGVGSSMVQRHAEMFSRREGHPSVTFETPTRAAPLATSSRPNVMSAASHIAPDSGWRRGSPRKLESIDENVTVNLEFEELRRRREPYVKSVASRLSVGPQSISTSSMSRESGFDARQEYEDEQQNLKGSGLGAAPWMGQQTPIEI</sequence>
<keyword evidence="2" id="KW-1133">Transmembrane helix</keyword>
<feature type="compositionally biased region" description="Low complexity" evidence="1">
    <location>
        <begin position="434"/>
        <end position="445"/>
    </location>
</feature>
<feature type="compositionally biased region" description="Polar residues" evidence="1">
    <location>
        <begin position="1155"/>
        <end position="1166"/>
    </location>
</feature>
<feature type="compositionally biased region" description="Low complexity" evidence="1">
    <location>
        <begin position="150"/>
        <end position="174"/>
    </location>
</feature>
<feature type="compositionally biased region" description="Low complexity" evidence="1">
    <location>
        <begin position="1218"/>
        <end position="1234"/>
    </location>
</feature>
<feature type="compositionally biased region" description="Low complexity" evidence="1">
    <location>
        <begin position="259"/>
        <end position="272"/>
    </location>
</feature>
<feature type="compositionally biased region" description="Polar residues" evidence="1">
    <location>
        <begin position="80"/>
        <end position="108"/>
    </location>
</feature>
<feature type="region of interest" description="Disordered" evidence="1">
    <location>
        <begin position="1872"/>
        <end position="1926"/>
    </location>
</feature>
<feature type="region of interest" description="Disordered" evidence="1">
    <location>
        <begin position="1700"/>
        <end position="1729"/>
    </location>
</feature>
<reference evidence="4" key="1">
    <citation type="journal article" date="2013" name="Proc. Natl. Acad. Sci. U.S.A.">
        <title>Genome structure and metabolic features in the red seaweed Chondrus crispus shed light on evolution of the Archaeplastida.</title>
        <authorList>
            <person name="Collen J."/>
            <person name="Porcel B."/>
            <person name="Carre W."/>
            <person name="Ball S.G."/>
            <person name="Chaparro C."/>
            <person name="Tonon T."/>
            <person name="Barbeyron T."/>
            <person name="Michel G."/>
            <person name="Noel B."/>
            <person name="Valentin K."/>
            <person name="Elias M."/>
            <person name="Artiguenave F."/>
            <person name="Arun A."/>
            <person name="Aury J.M."/>
            <person name="Barbosa-Neto J.F."/>
            <person name="Bothwell J.H."/>
            <person name="Bouget F.Y."/>
            <person name="Brillet L."/>
            <person name="Cabello-Hurtado F."/>
            <person name="Capella-Gutierrez S."/>
            <person name="Charrier B."/>
            <person name="Cladiere L."/>
            <person name="Cock J.M."/>
            <person name="Coelho S.M."/>
            <person name="Colleoni C."/>
            <person name="Czjzek M."/>
            <person name="Da Silva C."/>
            <person name="Delage L."/>
            <person name="Denoeud F."/>
            <person name="Deschamps P."/>
            <person name="Dittami S.M."/>
            <person name="Gabaldon T."/>
            <person name="Gachon C.M."/>
            <person name="Groisillier A."/>
            <person name="Herve C."/>
            <person name="Jabbari K."/>
            <person name="Katinka M."/>
            <person name="Kloareg B."/>
            <person name="Kowalczyk N."/>
            <person name="Labadie K."/>
            <person name="Leblanc C."/>
            <person name="Lopez P.J."/>
            <person name="McLachlan D.H."/>
            <person name="Meslet-Cladiere L."/>
            <person name="Moustafa A."/>
            <person name="Nehr Z."/>
            <person name="Nyvall Collen P."/>
            <person name="Panaud O."/>
            <person name="Partensky F."/>
            <person name="Poulain J."/>
            <person name="Rensing S.A."/>
            <person name="Rousvoal S."/>
            <person name="Samson G."/>
            <person name="Symeonidi A."/>
            <person name="Weissenbach J."/>
            <person name="Zambounis A."/>
            <person name="Wincker P."/>
            <person name="Boyen C."/>
        </authorList>
    </citation>
    <scope>NUCLEOTIDE SEQUENCE [LARGE SCALE GENOMIC DNA]</scope>
    <source>
        <strain evidence="4">cv. Stackhouse</strain>
    </source>
</reference>
<dbReference type="KEGG" id="ccp:CHC_T00006218001"/>
<accession>R7QMS5</accession>
<dbReference type="PANTHER" id="PTHR48148">
    <property type="entry name" value="KERATINOCYTE PROLINE-RICH PROTEIN"/>
    <property type="match status" value="1"/>
</dbReference>
<dbReference type="OrthoDB" id="10597301at2759"/>
<feature type="region of interest" description="Disordered" evidence="1">
    <location>
        <begin position="792"/>
        <end position="1204"/>
    </location>
</feature>
<dbReference type="OMA" id="CWGANAW"/>
<feature type="compositionally biased region" description="Low complexity" evidence="1">
    <location>
        <begin position="21"/>
        <end position="42"/>
    </location>
</feature>
<feature type="compositionally biased region" description="Polar residues" evidence="1">
    <location>
        <begin position="866"/>
        <end position="883"/>
    </location>
</feature>
<feature type="compositionally biased region" description="Polar residues" evidence="1">
    <location>
        <begin position="1175"/>
        <end position="1199"/>
    </location>
</feature>
<feature type="region of interest" description="Disordered" evidence="1">
    <location>
        <begin position="1422"/>
        <end position="1520"/>
    </location>
</feature>
<dbReference type="GeneID" id="17326404"/>
<feature type="region of interest" description="Disordered" evidence="1">
    <location>
        <begin position="1658"/>
        <end position="1684"/>
    </location>
</feature>
<feature type="transmembrane region" description="Helical" evidence="2">
    <location>
        <begin position="1387"/>
        <end position="1411"/>
    </location>
</feature>
<feature type="compositionally biased region" description="Acidic residues" evidence="1">
    <location>
        <begin position="1057"/>
        <end position="1067"/>
    </location>
</feature>
<feature type="region of interest" description="Disordered" evidence="1">
    <location>
        <begin position="1"/>
        <end position="196"/>
    </location>
</feature>
<feature type="compositionally biased region" description="Polar residues" evidence="1">
    <location>
        <begin position="132"/>
        <end position="149"/>
    </location>
</feature>